<evidence type="ECO:0000256" key="1">
    <source>
        <dbReference type="SAM" id="SignalP"/>
    </source>
</evidence>
<evidence type="ECO:0000313" key="2">
    <source>
        <dbReference type="EMBL" id="KAA2245409.1"/>
    </source>
</evidence>
<dbReference type="Proteomes" id="UP000324611">
    <property type="component" value="Unassembled WGS sequence"/>
</dbReference>
<reference evidence="2 3" key="1">
    <citation type="submission" date="2019-09" db="EMBL/GenBank/DDBJ databases">
        <title>Chitinophaga ginsengihumi sp. nov., isolated from soil of ginseng rhizosphere.</title>
        <authorList>
            <person name="Lee J."/>
        </authorList>
    </citation>
    <scope>NUCLEOTIDE SEQUENCE [LARGE SCALE GENOMIC DNA]</scope>
    <source>
        <strain evidence="2 3">BN140078</strain>
    </source>
</reference>
<protein>
    <recommendedName>
        <fullName evidence="4">PepSY-like beta-lactamase-inhibitor</fullName>
    </recommendedName>
</protein>
<evidence type="ECO:0008006" key="4">
    <source>
        <dbReference type="Google" id="ProtNLM"/>
    </source>
</evidence>
<feature type="signal peptide" evidence="1">
    <location>
        <begin position="1"/>
        <end position="21"/>
    </location>
</feature>
<dbReference type="AlphaFoldDB" id="A0A5B2W5A5"/>
<feature type="chain" id="PRO_5022865441" description="PepSY-like beta-lactamase-inhibitor" evidence="1">
    <location>
        <begin position="22"/>
        <end position="100"/>
    </location>
</feature>
<reference evidence="2 3" key="2">
    <citation type="submission" date="2019-09" db="EMBL/GenBank/DDBJ databases">
        <authorList>
            <person name="Jin C."/>
        </authorList>
    </citation>
    <scope>NUCLEOTIDE SEQUENCE [LARGE SCALE GENOMIC DNA]</scope>
    <source>
        <strain evidence="2 3">BN140078</strain>
    </source>
</reference>
<organism evidence="2 3">
    <name type="scientific">Chitinophaga agrisoli</name>
    <dbReference type="NCBI Taxonomy" id="2607653"/>
    <lineage>
        <taxon>Bacteria</taxon>
        <taxon>Pseudomonadati</taxon>
        <taxon>Bacteroidota</taxon>
        <taxon>Chitinophagia</taxon>
        <taxon>Chitinophagales</taxon>
        <taxon>Chitinophagaceae</taxon>
        <taxon>Chitinophaga</taxon>
    </lineage>
</organism>
<comment type="caution">
    <text evidence="2">The sequence shown here is derived from an EMBL/GenBank/DDBJ whole genome shotgun (WGS) entry which is preliminary data.</text>
</comment>
<keyword evidence="1" id="KW-0732">Signal</keyword>
<evidence type="ECO:0000313" key="3">
    <source>
        <dbReference type="Proteomes" id="UP000324611"/>
    </source>
</evidence>
<dbReference type="RefSeq" id="WP_149836798.1">
    <property type="nucleotide sequence ID" value="NZ_VUOC01000001.1"/>
</dbReference>
<accession>A0A5B2W5A5</accession>
<dbReference type="EMBL" id="VUOC01000001">
    <property type="protein sequence ID" value="KAA2245409.1"/>
    <property type="molecule type" value="Genomic_DNA"/>
</dbReference>
<name>A0A5B2W5A5_9BACT</name>
<dbReference type="Gene3D" id="3.10.450.360">
    <property type="match status" value="1"/>
</dbReference>
<gene>
    <name evidence="2" type="ORF">F0L74_05455</name>
</gene>
<proteinExistence type="predicted"/>
<dbReference type="SUPFAM" id="SSF160574">
    <property type="entry name" value="BT0923-like"/>
    <property type="match status" value="1"/>
</dbReference>
<sequence>MKKIALSLMFVAFAGMLTVSANHKQTVAQVQVQDERKPVKVEELPDAVKTTLATDEYKEWTADKAYWVKPASGSEFYEIELKKGDEAKTVKLDKDGKPVA</sequence>
<keyword evidence="3" id="KW-1185">Reference proteome</keyword>